<keyword evidence="3" id="KW-0963">Cytoplasm</keyword>
<comment type="similarity">
    <text evidence="2">Belongs to the FliS family.</text>
</comment>
<gene>
    <name evidence="6" type="ORF">CCDG5_1802</name>
</gene>
<evidence type="ECO:0008006" key="8">
    <source>
        <dbReference type="Google" id="ProtNLM"/>
    </source>
</evidence>
<dbReference type="Pfam" id="PF02561">
    <property type="entry name" value="FliS"/>
    <property type="match status" value="1"/>
</dbReference>
<dbReference type="PANTHER" id="PTHR34773:SF1">
    <property type="entry name" value="FLAGELLAR SECRETION CHAPERONE FLIS"/>
    <property type="match status" value="1"/>
</dbReference>
<organism evidence="6 7">
    <name type="scientific">[Clostridium] cellulosi</name>
    <dbReference type="NCBI Taxonomy" id="29343"/>
    <lineage>
        <taxon>Bacteria</taxon>
        <taxon>Bacillati</taxon>
        <taxon>Bacillota</taxon>
        <taxon>Clostridia</taxon>
        <taxon>Eubacteriales</taxon>
        <taxon>Oscillospiraceae</taxon>
        <taxon>Oscillospiraceae incertae sedis</taxon>
    </lineage>
</organism>
<dbReference type="PIRSF" id="PIRSF039090">
    <property type="entry name" value="Flis"/>
    <property type="match status" value="1"/>
</dbReference>
<dbReference type="OrthoDB" id="1524959at2"/>
<reference evidence="7" key="1">
    <citation type="submission" date="2014-07" db="EMBL/GenBank/DDBJ databases">
        <authorList>
            <person name="Wibberg D."/>
        </authorList>
    </citation>
    <scope>NUCLEOTIDE SEQUENCE [LARGE SCALE GENOMIC DNA]</scope>
    <source>
        <strain evidence="7">DG5</strain>
    </source>
</reference>
<name>A0A078KUR7_9FIRM</name>
<dbReference type="GO" id="GO:0005829">
    <property type="term" value="C:cytosol"/>
    <property type="evidence" value="ECO:0007669"/>
    <property type="project" value="UniProtKB-SubCell"/>
</dbReference>
<dbReference type="CDD" id="cd16098">
    <property type="entry name" value="FliS"/>
    <property type="match status" value="1"/>
</dbReference>
<dbReference type="KEGG" id="ccel:CCDG5_1802"/>
<dbReference type="STRING" id="29343.CCDG5_1802"/>
<comment type="subcellular location">
    <subcellularLocation>
        <location evidence="1">Cytoplasm</location>
        <location evidence="1">Cytosol</location>
    </subcellularLocation>
</comment>
<sequence>MNPYEIYRKQDLETSNKQELVGKLFNEASVSLRRAILEIEKKDYLSANENIKKAEVIVKTLNNSLDMQYEISVQLRRLYNYMNRRMIEGNVKKDPKILSEISEMLSGLRDTWFEAIKRSRKMQSN</sequence>
<evidence type="ECO:0000313" key="7">
    <source>
        <dbReference type="Proteomes" id="UP000032431"/>
    </source>
</evidence>
<dbReference type="NCBIfam" id="TIGR00208">
    <property type="entry name" value="fliS"/>
    <property type="match status" value="1"/>
</dbReference>
<dbReference type="GO" id="GO:0071973">
    <property type="term" value="P:bacterial-type flagellum-dependent cell motility"/>
    <property type="evidence" value="ECO:0007669"/>
    <property type="project" value="TreeGrafter"/>
</dbReference>
<dbReference type="PANTHER" id="PTHR34773">
    <property type="entry name" value="FLAGELLAR SECRETION CHAPERONE FLIS"/>
    <property type="match status" value="1"/>
</dbReference>
<accession>A0A078KUR7</accession>
<dbReference type="GO" id="GO:0044780">
    <property type="term" value="P:bacterial-type flagellum assembly"/>
    <property type="evidence" value="ECO:0007669"/>
    <property type="project" value="InterPro"/>
</dbReference>
<dbReference type="PATRIC" id="fig|29343.3.peg.1891"/>
<proteinExistence type="inferred from homology"/>
<evidence type="ECO:0000313" key="6">
    <source>
        <dbReference type="EMBL" id="CDZ24900.1"/>
    </source>
</evidence>
<dbReference type="InterPro" id="IPR003713">
    <property type="entry name" value="FliS"/>
</dbReference>
<dbReference type="Proteomes" id="UP000032431">
    <property type="component" value="Chromosome I"/>
</dbReference>
<protein>
    <recommendedName>
        <fullName evidence="8">Flagellar secretion chaperone FliS</fullName>
    </recommendedName>
</protein>
<dbReference type="HOGENOM" id="CLU_080373_3_1_9"/>
<evidence type="ECO:0000256" key="1">
    <source>
        <dbReference type="ARBA" id="ARBA00004514"/>
    </source>
</evidence>
<keyword evidence="7" id="KW-1185">Reference proteome</keyword>
<evidence type="ECO:0000256" key="2">
    <source>
        <dbReference type="ARBA" id="ARBA00008787"/>
    </source>
</evidence>
<evidence type="ECO:0000256" key="5">
    <source>
        <dbReference type="ARBA" id="ARBA00023186"/>
    </source>
</evidence>
<dbReference type="AlphaFoldDB" id="A0A078KUR7"/>
<keyword evidence="4" id="KW-1005">Bacterial flagellum biogenesis</keyword>
<keyword evidence="5" id="KW-0143">Chaperone</keyword>
<dbReference type="InterPro" id="IPR036584">
    <property type="entry name" value="FliS_sf"/>
</dbReference>
<evidence type="ECO:0000256" key="3">
    <source>
        <dbReference type="ARBA" id="ARBA00022490"/>
    </source>
</evidence>
<dbReference type="EMBL" id="LM995447">
    <property type="protein sequence ID" value="CDZ24900.1"/>
    <property type="molecule type" value="Genomic_DNA"/>
</dbReference>
<evidence type="ECO:0000256" key="4">
    <source>
        <dbReference type="ARBA" id="ARBA00022795"/>
    </source>
</evidence>
<dbReference type="Gene3D" id="1.20.120.340">
    <property type="entry name" value="Flagellar protein FliS"/>
    <property type="match status" value="1"/>
</dbReference>
<dbReference type="SUPFAM" id="SSF101116">
    <property type="entry name" value="Flagellar export chaperone FliS"/>
    <property type="match status" value="1"/>
</dbReference>